<feature type="region of interest" description="Disordered" evidence="9">
    <location>
        <begin position="808"/>
        <end position="828"/>
    </location>
</feature>
<evidence type="ECO:0000256" key="3">
    <source>
        <dbReference type="ARBA" id="ARBA00022452"/>
    </source>
</evidence>
<dbReference type="STRING" id="990371.SAMN05421813_12049"/>
<evidence type="ECO:0000259" key="11">
    <source>
        <dbReference type="Pfam" id="PF07715"/>
    </source>
</evidence>
<dbReference type="RefSeq" id="WP_090705639.1">
    <property type="nucleotide sequence ID" value="NZ_FNHH01000020.1"/>
</dbReference>
<feature type="signal peptide" evidence="10">
    <location>
        <begin position="1"/>
        <end position="19"/>
    </location>
</feature>
<dbReference type="GO" id="GO:0044718">
    <property type="term" value="P:siderophore transmembrane transport"/>
    <property type="evidence" value="ECO:0007669"/>
    <property type="project" value="TreeGrafter"/>
</dbReference>
<dbReference type="EMBL" id="FNHH01000020">
    <property type="protein sequence ID" value="SDM70738.1"/>
    <property type="molecule type" value="Genomic_DNA"/>
</dbReference>
<organism evidence="13 14">
    <name type="scientific">Daejeonella rubra</name>
    <dbReference type="NCBI Taxonomy" id="990371"/>
    <lineage>
        <taxon>Bacteria</taxon>
        <taxon>Pseudomonadati</taxon>
        <taxon>Bacteroidota</taxon>
        <taxon>Sphingobacteriia</taxon>
        <taxon>Sphingobacteriales</taxon>
        <taxon>Sphingobacteriaceae</taxon>
        <taxon>Daejeonella</taxon>
    </lineage>
</organism>
<evidence type="ECO:0000256" key="1">
    <source>
        <dbReference type="ARBA" id="ARBA00004571"/>
    </source>
</evidence>
<dbReference type="InterPro" id="IPR039426">
    <property type="entry name" value="TonB-dep_rcpt-like"/>
</dbReference>
<dbReference type="InterPro" id="IPR041700">
    <property type="entry name" value="OMP_b-brl_3"/>
</dbReference>
<evidence type="ECO:0000256" key="7">
    <source>
        <dbReference type="ARBA" id="ARBA00023237"/>
    </source>
</evidence>
<dbReference type="GO" id="GO:0015344">
    <property type="term" value="F:siderophore uptake transmembrane transporter activity"/>
    <property type="evidence" value="ECO:0007669"/>
    <property type="project" value="TreeGrafter"/>
</dbReference>
<comment type="similarity">
    <text evidence="8">Belongs to the TonB-dependent receptor family.</text>
</comment>
<keyword evidence="6 8" id="KW-0472">Membrane</keyword>
<gene>
    <name evidence="13" type="ORF">SAMN05421813_12049</name>
</gene>
<dbReference type="AlphaFoldDB" id="A0A1G9VEQ9"/>
<sequence>MKYFLLLITLFTGISYASAQGMGGAAAPSVTGRISGTILDSLTSKPVDYATVSLGRAGSVKTTNGALTDEKGAFKIENIAAGSYRITIAFLGYQTKILDSVKTTPGKPDLNLGRILLAPNLKMLNEVVITGTTPIIENKIDKLVYNAEQDIAIAGGNATDVLRKVPLLSVDFEGNVSLRGSQNVRVLINGKPSGSMANNMADALKAIPADQIKNVEVITSPSAKYDAEGTSGIINIITKKNNLAGISGSVNGGVGTRQNSGNLNLNAKTGRLAVTANGGGFYSWPQTSTISFKRTNADASQIISQNGESQTDRLAANGSIGADYDFNSFNSISTNLRLNGFSNGADGSNLNQNIFNGNAVNFTRLSDNSMHMNGIDWSSDFLHKFKKKDQQISVAYQFTNSIQKNDYTTDFSNTVIDEYGNNDADNTENTIQVDYTHPFKKVTFETGVKGILRDIVSDNQTRNFNSETNVFSPISSRTYVYDYNQDVYSAYATFGFTLAKKYGIRAGARYEGTEIKGDARSVGAAASPFTSSYYNLVPSFVVSRTFKNFSTVKLSYNQRLQRPSLFYLNPFLNSADIYNQSQGNPSLKPELSHNVEFNYSMFVKTSVLNASVYYRRTNDIIESFVLPISVTDPSTGLTATGSRTTFRNVGNNNSVGFNFFGQINPVKPLTLRGNFNVFTYDINTNNTVVVSNTNSNTQLIYNAFLMASYVFPKGLTFETFLITNSPRRTSQGKNPSFNMWNLGLKKEIMKKKGSIGLTVIDPFNENKNFRSNIAGADFTQTSNFSVPFRSFGTSFSYRFGKLTMQAPRKKRGVTNDDLKQGEQNTGNQ</sequence>
<dbReference type="InterPro" id="IPR037066">
    <property type="entry name" value="Plug_dom_sf"/>
</dbReference>
<keyword evidence="4 8" id="KW-0812">Transmembrane</keyword>
<dbReference type="PANTHER" id="PTHR30069">
    <property type="entry name" value="TONB-DEPENDENT OUTER MEMBRANE RECEPTOR"/>
    <property type="match status" value="1"/>
</dbReference>
<evidence type="ECO:0000256" key="5">
    <source>
        <dbReference type="ARBA" id="ARBA00022729"/>
    </source>
</evidence>
<keyword evidence="2 8" id="KW-0813">Transport</keyword>
<reference evidence="14" key="1">
    <citation type="submission" date="2016-10" db="EMBL/GenBank/DDBJ databases">
        <authorList>
            <person name="Varghese N."/>
            <person name="Submissions S."/>
        </authorList>
    </citation>
    <scope>NUCLEOTIDE SEQUENCE [LARGE SCALE GENOMIC DNA]</scope>
    <source>
        <strain evidence="14">DSM 24536</strain>
    </source>
</reference>
<keyword evidence="5 10" id="KW-0732">Signal</keyword>
<dbReference type="Gene3D" id="2.40.170.20">
    <property type="entry name" value="TonB-dependent receptor, beta-barrel domain"/>
    <property type="match status" value="1"/>
</dbReference>
<dbReference type="InterPro" id="IPR008969">
    <property type="entry name" value="CarboxyPept-like_regulatory"/>
</dbReference>
<dbReference type="InterPro" id="IPR036942">
    <property type="entry name" value="Beta-barrel_TonB_sf"/>
</dbReference>
<protein>
    <submittedName>
        <fullName evidence="13">TonB-dependent Receptor Plug Domain</fullName>
    </submittedName>
</protein>
<dbReference type="Pfam" id="PF14905">
    <property type="entry name" value="OMP_b-brl_3"/>
    <property type="match status" value="1"/>
</dbReference>
<dbReference type="OrthoDB" id="606851at2"/>
<evidence type="ECO:0000256" key="4">
    <source>
        <dbReference type="ARBA" id="ARBA00022692"/>
    </source>
</evidence>
<dbReference type="Gene3D" id="2.60.40.1120">
    <property type="entry name" value="Carboxypeptidase-like, regulatory domain"/>
    <property type="match status" value="1"/>
</dbReference>
<dbReference type="Pfam" id="PF07715">
    <property type="entry name" value="Plug"/>
    <property type="match status" value="1"/>
</dbReference>
<accession>A0A1G9VEQ9</accession>
<dbReference type="SUPFAM" id="SSF49464">
    <property type="entry name" value="Carboxypeptidase regulatory domain-like"/>
    <property type="match status" value="1"/>
</dbReference>
<proteinExistence type="inferred from homology"/>
<dbReference type="SUPFAM" id="SSF56935">
    <property type="entry name" value="Porins"/>
    <property type="match status" value="1"/>
</dbReference>
<dbReference type="InterPro" id="IPR012910">
    <property type="entry name" value="Plug_dom"/>
</dbReference>
<evidence type="ECO:0000313" key="14">
    <source>
        <dbReference type="Proteomes" id="UP000199226"/>
    </source>
</evidence>
<dbReference type="Pfam" id="PF13620">
    <property type="entry name" value="CarboxypepD_reg"/>
    <property type="match status" value="1"/>
</dbReference>
<dbReference type="PANTHER" id="PTHR30069:SF29">
    <property type="entry name" value="HEMOGLOBIN AND HEMOGLOBIN-HAPTOGLOBIN-BINDING PROTEIN 1-RELATED"/>
    <property type="match status" value="1"/>
</dbReference>
<evidence type="ECO:0000256" key="10">
    <source>
        <dbReference type="SAM" id="SignalP"/>
    </source>
</evidence>
<feature type="domain" description="TonB-dependent receptor plug" evidence="11">
    <location>
        <begin position="145"/>
        <end position="233"/>
    </location>
</feature>
<keyword evidence="7 8" id="KW-0998">Cell outer membrane</keyword>
<keyword evidence="13" id="KW-0675">Receptor</keyword>
<dbReference type="Gene3D" id="2.170.130.10">
    <property type="entry name" value="TonB-dependent receptor, plug domain"/>
    <property type="match status" value="1"/>
</dbReference>
<evidence type="ECO:0000259" key="12">
    <source>
        <dbReference type="Pfam" id="PF14905"/>
    </source>
</evidence>
<dbReference type="Proteomes" id="UP000199226">
    <property type="component" value="Unassembled WGS sequence"/>
</dbReference>
<name>A0A1G9VEQ9_9SPHI</name>
<keyword evidence="3 8" id="KW-1134">Transmembrane beta strand</keyword>
<feature type="chain" id="PRO_5011432926" evidence="10">
    <location>
        <begin position="20"/>
        <end position="828"/>
    </location>
</feature>
<comment type="subcellular location">
    <subcellularLocation>
        <location evidence="1 8">Cell outer membrane</location>
        <topology evidence="1 8">Multi-pass membrane protein</topology>
    </subcellularLocation>
</comment>
<evidence type="ECO:0000256" key="6">
    <source>
        <dbReference type="ARBA" id="ARBA00023136"/>
    </source>
</evidence>
<keyword evidence="14" id="KW-1185">Reference proteome</keyword>
<evidence type="ECO:0000313" key="13">
    <source>
        <dbReference type="EMBL" id="SDM70738.1"/>
    </source>
</evidence>
<evidence type="ECO:0000256" key="2">
    <source>
        <dbReference type="ARBA" id="ARBA00022448"/>
    </source>
</evidence>
<dbReference type="GO" id="GO:0009279">
    <property type="term" value="C:cell outer membrane"/>
    <property type="evidence" value="ECO:0007669"/>
    <property type="project" value="UniProtKB-SubCell"/>
</dbReference>
<feature type="domain" description="Outer membrane protein beta-barrel" evidence="12">
    <location>
        <begin position="383"/>
        <end position="797"/>
    </location>
</feature>
<dbReference type="PROSITE" id="PS52016">
    <property type="entry name" value="TONB_DEPENDENT_REC_3"/>
    <property type="match status" value="1"/>
</dbReference>
<evidence type="ECO:0000256" key="8">
    <source>
        <dbReference type="PROSITE-ProRule" id="PRU01360"/>
    </source>
</evidence>
<evidence type="ECO:0000256" key="9">
    <source>
        <dbReference type="SAM" id="MobiDB-lite"/>
    </source>
</evidence>